<sequence>MGQHVTGRPSIAIVGSGFSGLCMAIKLKEAGIDDFVVLERAPDVGGTWRDNTYPGCACDVPSHLYSFSFEPYAGWTRVFAQQPEIQAYVQRCFDKYDVRRHVVLNAEVDGAEFDGQGWRVRLRDGRVFESNVLVSAAGALSNPAYPNIPGRESFKGEQFHSSVWNHDYDLTGKRVAVIGTGASTIQFLPEIQPKVGKLVLFQRTPPWILPRPDRAFGALELEAFAKIPGLAWLYRQSIYWKYECRALGFTVHPSIMKAAALMGRRHIRRSIKDPKLREMVTPKFMPGCKRILMSNDYYQALEKPNVEVVPGAIAAVNERAVVTKDGQSFDVDAIIYGTGFAVHEQVWPVAIYGRNGVSLETVWKDGPEAYLGTTIAGFPNLFVLTGPNTGLGHNSMLYMIESQVHYIMECIKLMRERSVTFVDVREPLQKSYNERLQNRLKKSVWSSGCASWYLDKNGKNTTLWPSFTFAFRARTRRFKPADYELGKVKVRAVRPAPEPQPVLNGRPAL</sequence>
<dbReference type="SUPFAM" id="SSF51905">
    <property type="entry name" value="FAD/NAD(P)-binding domain"/>
    <property type="match status" value="2"/>
</dbReference>
<dbReference type="InterPro" id="IPR036188">
    <property type="entry name" value="FAD/NAD-bd_sf"/>
</dbReference>
<evidence type="ECO:0000313" key="1">
    <source>
        <dbReference type="EMBL" id="WXB12827.1"/>
    </source>
</evidence>
<dbReference type="Pfam" id="PF13738">
    <property type="entry name" value="Pyr_redox_3"/>
    <property type="match status" value="1"/>
</dbReference>
<dbReference type="PANTHER" id="PTHR42877">
    <property type="entry name" value="L-ORNITHINE N(5)-MONOOXYGENASE-RELATED"/>
    <property type="match status" value="1"/>
</dbReference>
<proteinExistence type="predicted"/>
<dbReference type="PANTHER" id="PTHR42877:SF4">
    <property type="entry name" value="FAD_NAD(P)-BINDING DOMAIN-CONTAINING PROTEIN-RELATED"/>
    <property type="match status" value="1"/>
</dbReference>
<keyword evidence="2" id="KW-1185">Reference proteome</keyword>
<dbReference type="Gene3D" id="3.50.50.60">
    <property type="entry name" value="FAD/NAD(P)-binding domain"/>
    <property type="match status" value="2"/>
</dbReference>
<dbReference type="Proteomes" id="UP001370348">
    <property type="component" value="Chromosome"/>
</dbReference>
<accession>A0ABZ2LPZ5</accession>
<organism evidence="1 2">
    <name type="scientific">Pendulispora albinea</name>
    <dbReference type="NCBI Taxonomy" id="2741071"/>
    <lineage>
        <taxon>Bacteria</taxon>
        <taxon>Pseudomonadati</taxon>
        <taxon>Myxococcota</taxon>
        <taxon>Myxococcia</taxon>
        <taxon>Myxococcales</taxon>
        <taxon>Sorangiineae</taxon>
        <taxon>Pendulisporaceae</taxon>
        <taxon>Pendulispora</taxon>
    </lineage>
</organism>
<protein>
    <submittedName>
        <fullName evidence="1">NAD(P)/FAD-dependent oxidoreductase</fullName>
    </submittedName>
</protein>
<evidence type="ECO:0000313" key="2">
    <source>
        <dbReference type="Proteomes" id="UP001370348"/>
    </source>
</evidence>
<gene>
    <name evidence="1" type="ORF">LZC94_33870</name>
</gene>
<dbReference type="InterPro" id="IPR051209">
    <property type="entry name" value="FAD-bind_Monooxygenase_sf"/>
</dbReference>
<dbReference type="RefSeq" id="WP_394822448.1">
    <property type="nucleotide sequence ID" value="NZ_CP089984.1"/>
</dbReference>
<reference evidence="1 2" key="1">
    <citation type="submission" date="2021-12" db="EMBL/GenBank/DDBJ databases">
        <title>Discovery of the Pendulisporaceae a myxobacterial family with distinct sporulation behavior and unique specialized metabolism.</title>
        <authorList>
            <person name="Garcia R."/>
            <person name="Popoff A."/>
            <person name="Bader C.D."/>
            <person name="Loehr J."/>
            <person name="Walesch S."/>
            <person name="Walt C."/>
            <person name="Boldt J."/>
            <person name="Bunk B."/>
            <person name="Haeckl F.J.F.P.J."/>
            <person name="Gunesch A.P."/>
            <person name="Birkelbach J."/>
            <person name="Nuebel U."/>
            <person name="Pietschmann T."/>
            <person name="Bach T."/>
            <person name="Mueller R."/>
        </authorList>
    </citation>
    <scope>NUCLEOTIDE SEQUENCE [LARGE SCALE GENOMIC DNA]</scope>
    <source>
        <strain evidence="1 2">MSr11954</strain>
    </source>
</reference>
<dbReference type="EMBL" id="CP089984">
    <property type="protein sequence ID" value="WXB12827.1"/>
    <property type="molecule type" value="Genomic_DNA"/>
</dbReference>
<name>A0ABZ2LPZ5_9BACT</name>